<dbReference type="RefSeq" id="WP_116036000.1">
    <property type="nucleotide sequence ID" value="NZ_JBHLVV010000057.1"/>
</dbReference>
<name>A0A3D9CUA5_9FLAO</name>
<dbReference type="AlphaFoldDB" id="A0A3D9CUA5"/>
<dbReference type="OrthoDB" id="1440774at2"/>
<evidence type="ECO:0000313" key="1">
    <source>
        <dbReference type="EMBL" id="REC69218.1"/>
    </source>
</evidence>
<comment type="caution">
    <text evidence="1">The sequence shown here is derived from an EMBL/GenBank/DDBJ whole genome shotgun (WGS) entry which is preliminary data.</text>
</comment>
<organism evidence="1 2">
    <name type="scientific">Epilithonimonas hispanica</name>
    <dbReference type="NCBI Taxonomy" id="358687"/>
    <lineage>
        <taxon>Bacteria</taxon>
        <taxon>Pseudomonadati</taxon>
        <taxon>Bacteroidota</taxon>
        <taxon>Flavobacteriia</taxon>
        <taxon>Flavobacteriales</taxon>
        <taxon>Weeksellaceae</taxon>
        <taxon>Chryseobacterium group</taxon>
        <taxon>Epilithonimonas</taxon>
    </lineage>
</organism>
<dbReference type="EMBL" id="QNUG01000028">
    <property type="protein sequence ID" value="REC69218.1"/>
    <property type="molecule type" value="Genomic_DNA"/>
</dbReference>
<accession>A0A3D9CUA5</accession>
<reference evidence="1 2" key="1">
    <citation type="journal article" date="2006" name="Int. J. Syst. Evol. Microbiol.">
        <title>Chryseobacterium hispanicum sp. nov., isolated from the drinking water distribution system of Sevilla, Spain.</title>
        <authorList>
            <person name="Gallego V."/>
            <person name="Garcia M.T."/>
            <person name="Ventosa A."/>
        </authorList>
    </citation>
    <scope>NUCLEOTIDE SEQUENCE [LARGE SCALE GENOMIC DNA]</scope>
    <source>
        <strain evidence="1 2">KCTC 22104</strain>
    </source>
</reference>
<evidence type="ECO:0000313" key="2">
    <source>
        <dbReference type="Proteomes" id="UP000256326"/>
    </source>
</evidence>
<dbReference type="Pfam" id="PF09697">
    <property type="entry name" value="Porph_ging"/>
    <property type="match status" value="1"/>
</dbReference>
<sequence>MKKLFLFSLFYSIIFTSAQTHRFFYELKYKSDSLQLEFDKRTMVLDINPNDVKYYDYTFLEKDSLNNATNSQNVNWTKQIPVTRKINSYENMNFVAVGFDFFKYPTNDNIDWILEKETKKIQQFTVQKATTNFGGRKWIAWFTKEIPVNEGPYKFRGLPGLILEIQDNKNQFYFNLIRSQNLTRTYDTSNILEIRYGYSPILTTEKKYIEKAQQYFNDPFYTDKQKLRDGSVKSFEFYGKKYTTAEELNSISKDAQLRILKNNNPIELNKAIRYKK</sequence>
<proteinExistence type="predicted"/>
<dbReference type="NCBIfam" id="TIGR01200">
    <property type="entry name" value="GLPGLI"/>
    <property type="match status" value="1"/>
</dbReference>
<dbReference type="Proteomes" id="UP000256326">
    <property type="component" value="Unassembled WGS sequence"/>
</dbReference>
<protein>
    <submittedName>
        <fullName evidence="1">GLPGLI family protein</fullName>
    </submittedName>
</protein>
<keyword evidence="2" id="KW-1185">Reference proteome</keyword>
<dbReference type="InterPro" id="IPR005901">
    <property type="entry name" value="GLPGLI"/>
</dbReference>
<gene>
    <name evidence="1" type="ORF">DRF58_12790</name>
</gene>